<name>A0A9P1CZD9_9DINO</name>
<evidence type="ECO:0000313" key="1">
    <source>
        <dbReference type="EMBL" id="CAI4000633.1"/>
    </source>
</evidence>
<accession>A0A9P1CZD9</accession>
<protein>
    <submittedName>
        <fullName evidence="1">Uncharacterized protein</fullName>
    </submittedName>
</protein>
<dbReference type="Proteomes" id="UP001152797">
    <property type="component" value="Unassembled WGS sequence"/>
</dbReference>
<gene>
    <name evidence="1" type="ORF">C1SCF055_LOCUS26739</name>
</gene>
<reference evidence="2 3" key="2">
    <citation type="submission" date="2024-05" db="EMBL/GenBank/DDBJ databases">
        <authorList>
            <person name="Chen Y."/>
            <person name="Shah S."/>
            <person name="Dougan E. K."/>
            <person name="Thang M."/>
            <person name="Chan C."/>
        </authorList>
    </citation>
    <scope>NUCLEOTIDE SEQUENCE [LARGE SCALE GENOMIC DNA]</scope>
</reference>
<comment type="caution">
    <text evidence="1">The sequence shown here is derived from an EMBL/GenBank/DDBJ whole genome shotgun (WGS) entry which is preliminary data.</text>
</comment>
<organism evidence="1">
    <name type="scientific">Cladocopium goreaui</name>
    <dbReference type="NCBI Taxonomy" id="2562237"/>
    <lineage>
        <taxon>Eukaryota</taxon>
        <taxon>Sar</taxon>
        <taxon>Alveolata</taxon>
        <taxon>Dinophyceae</taxon>
        <taxon>Suessiales</taxon>
        <taxon>Symbiodiniaceae</taxon>
        <taxon>Cladocopium</taxon>
    </lineage>
</organism>
<evidence type="ECO:0000313" key="2">
    <source>
        <dbReference type="EMBL" id="CAL4787945.1"/>
    </source>
</evidence>
<dbReference type="EMBL" id="CAMXCT010002813">
    <property type="protein sequence ID" value="CAI4000633.1"/>
    <property type="molecule type" value="Genomic_DNA"/>
</dbReference>
<dbReference type="AlphaFoldDB" id="A0A9P1CZD9"/>
<dbReference type="EMBL" id="CAMXCT020002813">
    <property type="protein sequence ID" value="CAL1154008.1"/>
    <property type="molecule type" value="Genomic_DNA"/>
</dbReference>
<dbReference type="OrthoDB" id="413638at2759"/>
<evidence type="ECO:0000313" key="3">
    <source>
        <dbReference type="Proteomes" id="UP001152797"/>
    </source>
</evidence>
<keyword evidence="3" id="KW-1185">Reference proteome</keyword>
<proteinExistence type="predicted"/>
<reference evidence="1" key="1">
    <citation type="submission" date="2022-10" db="EMBL/GenBank/DDBJ databases">
        <authorList>
            <person name="Chen Y."/>
            <person name="Dougan E. K."/>
            <person name="Chan C."/>
            <person name="Rhodes N."/>
            <person name="Thang M."/>
        </authorList>
    </citation>
    <scope>NUCLEOTIDE SEQUENCE</scope>
</reference>
<dbReference type="EMBL" id="CAMXCT030002813">
    <property type="protein sequence ID" value="CAL4787945.1"/>
    <property type="molecule type" value="Genomic_DNA"/>
</dbReference>
<sequence length="358" mass="40075">MDGSTMSTSFSGIETPATCLMMLGYTFCHELGIPLDNAPHMTHKYAIEWNSQARGEILKHPSPPEHLFGDIEDFWDESVRAKLPALKDNNLIQDVLVPLVKNTKCTKSRAWCYKHNAFCEAGQGLQNLQKPDPTANTNTASPVDTLYGAKSLAERFGKLEGRQLLDSVFERYQAPDCAHGLATVPWYLPDGKRGIVRHPLNDRKHDSVKLRYKQGILQHGIMPSGPGQPYLAVTYGTLSESFYEADYANPDNPQVVSTRLAGLKCRLFDTRTPNDVIQYLKDVNNQFHQGAAISFYELVTGVQSVDEAWRSYADRNMITSRNVSSYHEAFLQWLRDSEFKDLGIGVGDSLMVTHGITS</sequence>